<feature type="transmembrane region" description="Helical" evidence="5">
    <location>
        <begin position="1795"/>
        <end position="1816"/>
    </location>
</feature>
<dbReference type="GO" id="GO:0005509">
    <property type="term" value="F:calcium ion binding"/>
    <property type="evidence" value="ECO:0007669"/>
    <property type="project" value="InterPro"/>
</dbReference>
<evidence type="ECO:0000313" key="8">
    <source>
        <dbReference type="Proteomes" id="UP001190700"/>
    </source>
</evidence>
<dbReference type="InterPro" id="IPR050991">
    <property type="entry name" value="ECM_Regulatory_Proteins"/>
</dbReference>
<dbReference type="InterPro" id="IPR018247">
    <property type="entry name" value="EF_Hand_1_Ca_BS"/>
</dbReference>
<proteinExistence type="predicted"/>
<keyword evidence="5" id="KW-0472">Membrane</keyword>
<feature type="region of interest" description="Disordered" evidence="4">
    <location>
        <begin position="3257"/>
        <end position="3313"/>
    </location>
</feature>
<dbReference type="SUPFAM" id="SSF49265">
    <property type="entry name" value="Fibronectin type III"/>
    <property type="match status" value="2"/>
</dbReference>
<dbReference type="SMART" id="SM00060">
    <property type="entry name" value="FN3"/>
    <property type="match status" value="10"/>
</dbReference>
<evidence type="ECO:0000259" key="6">
    <source>
        <dbReference type="PROSITE" id="PS50222"/>
    </source>
</evidence>
<evidence type="ECO:0000256" key="3">
    <source>
        <dbReference type="SAM" id="Coils"/>
    </source>
</evidence>
<protein>
    <recommendedName>
        <fullName evidence="6">EF-hand domain-containing protein</fullName>
    </recommendedName>
</protein>
<keyword evidence="1" id="KW-0677">Repeat</keyword>
<evidence type="ECO:0000256" key="2">
    <source>
        <dbReference type="ARBA" id="ARBA00022837"/>
    </source>
</evidence>
<dbReference type="SUPFAM" id="SSF47473">
    <property type="entry name" value="EF-hand"/>
    <property type="match status" value="1"/>
</dbReference>
<feature type="coiled-coil region" evidence="3">
    <location>
        <begin position="1992"/>
        <end position="2019"/>
    </location>
</feature>
<dbReference type="EMBL" id="LGRX02033363">
    <property type="protein sequence ID" value="KAK3241606.1"/>
    <property type="molecule type" value="Genomic_DNA"/>
</dbReference>
<evidence type="ECO:0000313" key="7">
    <source>
        <dbReference type="EMBL" id="KAK3241606.1"/>
    </source>
</evidence>
<sequence length="4994" mass="540993">MPSRGKAGETQELCREGFYVEDLQCFVGESAPPKHFETYRSQAVLMFPTVEEQRDSLGAEGSITLEDFQRQLLLEDVCREDAKHWFRIMDGDGNGQLSVQEWVEAISFPAPAGAEDPSVGLVAKTSMSFEELAMRLCLHLWATVVTDLAQSSGRRAAKRMVAWFADLEEQKEALVQILTCDSLSDAHLQCVIPRLRPEDASTITNELSRLAAVSQEQGPRLEQPVKSAKWRVRPSGRAALKGRRQRGVLSVTTAVDCAARTVRERQQLAPFLQEKLPIEAGLPDWWKHLHAKTGNISDCIMVSKTTFSKGETIVVRWHLDEGCTFLGNNCVQTSLRKSLDLPVKAGDLNGTPVVALVPLNFFEDLHFTSGGGGGAYRRNDISYKDITLNPNMRAELEGWPAVKGGVLKLPVPSLKAGSEYMLQLFNTNGTTHGNVIRSAIGDPIQIAVMADSVPQAPLNLAVTETGVDYLVVRLQGPENFRHSGELAQMGVSEVCDYDFMLKAEDFVHSHTSAIGVHSFDTPGCLCNACAWMCTECAIPSQQLQAGDVRVRWGDLACMWWRNRGRAPVWDYASGEDEKCAECGALRPTARPQKLCPLLGTPPTKTLGLAALTSQPQVWCVGMWLSHDSRREASKWLEFRITPLYPGTPYTVEVLSRTRASRSKLCSPAVARTHIDAISWPPRLNLGWPVPGSPPPPIIRQLRMEPADNLGQWKLSVTWEPVEAGKEQAQSYYVGVVLRDLSAKDALASQIVQRFLPPGRGDEGSPVTVCTDGALQAFIHLRPALQLPEDDSALSERTSNECRPERLISLDGGQTVSRDVAAPCTQFNVSVQARNSAGLSFPCYALLTLPLGEDLPAPTNLHAEAPAEDPSRSIKLTWSAAPRRAESSFFARVINEDGDYLTGAVQVDCSLNAVSYHVTVVEAAAADNTARSHADTREFYVHRGTELTVNRLAPLTKYRLEVRVRMRGAGWSRRAIVEAVTEDPNPDTAPLWLNTTARTSDGVTLEWAGPLSTGLAAPLEYRTLLWDPKKYRDSARQKDTRSEKDRLHLRFYTATAGTVLSAEEVSAAFVNVQVEAGVKVVPVEPQPTNSAPAKHACRFEGLSPSTGLIALVQTVTAFGPGAALLAPISTLSALDPPEGLRGGQPVLGGTGCLELRWRTPSVPPPEHLAVTCYEAELSLRGGGLDDDKVPPIVHRIPLFELGGPKAGSGSAPATGAMSTVVMGLQPGRAYSVALRAVATQRRWQGGRWGEADLPSNTTANRPAEVLSVAATARMKTAATPINAKNEKDRKAAGAARRKENWTLQFVSPNVLTWMAPERARLASYFCVQMEDSSNVSYRVHLPVDRRRCHLHLPAGSTGKVQVSAVFPSGSEETPGDLHSEYMDYWVQENAEEQIFRPPPLPPPEGVQLSCEGYSVRLSWKGGKLGGTGCTYRCLVKTQLLEIEGGADVDAAPGSFAVLDDGKKTAPLEGGDYALVIPRLNPGAAHTFTLASVAADGAVGESVTLNVSPWVDSYLLPRMAIRLQSLTADTATLQLELAGQGRFDGSASLVLTCEAVPNWRHQETVLMTRRAVVTVGGLSELGEQGHVVAEAWAVLRDNRGAVLSKGDVPGRCEFTMLASSATLASVRRPDAPEGLNAEITDSGVVRLSWEEADKSPAAKYYNVEIKAASGAVLANLRLLTDAFDLGSRERSGRLPDLVLQPGPCTIAMHGVGDTGSTSLTAHCLVQIPQRKQKSDSPSPWGQPLRKDALGARSRNGQAAGLFGNILSMKRWKKRAEGEQQEEVTGQPSLADRLGANMMGIVLAIFSLGMVALQIAALAQNMDNDYALELVAVNGAPLAVNAAVCYVFFRVNRDTPLPVWREENRAVDMMMALLSILNTEALNFYTFFVPGLRVVKLSDSHKLLDDVKRKMGSGAEEFENIVTQVKGAMGAARAKLELAVTATKSAIYEVKQAEGTIRSKTAKTAAALTVGGYAPQAKQAELDLETAVATALVKKEEAAAAAAKLMQEMAAAVAEVESILDKVIQEARDEIMKFTPPVASLRKKAEQFFDKKAGDVRETLLEEFQTLIEPIERRAGEMMEVLKKLENAMLSAQQQASDTAIAMVGNLEIAKLLAQNVSEAKGALGEKLDQLMLVGKSAESAVDQAKQAQAAADAKRSEVKEALAAAVKPELAKKVELLQASLHTTVDEATKKEVEEAASAEIAVAKGALTATTEAAVAKKVELEDELLVALEAANAMKAGASAALINLTDQIEIAMAEVKSTLDTALKETHAEILNARGLTIGDATATMAKQLFNNMAEEARESMVKCLREHPIKKVAETMTEALKQLGVELDDSAQGPALGGANAMLSAQQQASDTVIAMVGSLELAKLLAQNMSEAKGALGRKLDQLMFVGKSVESAVDQAKQAQAAADAKRSEVKEALAAAVKPELAKKVELLQASLQTTVDEATKKEVEEAASAEIAVAKGALTATTEAAVAKKVELEDELLVALEAANAMKAGASAALINLTDQIEIAMAEVKSTLDTALKETHAEILNARGLTIGDATATMAKQLFNNMTEEARESMVKCLREHPIKKVAETMTEALKQLGVELDDSAQGPALGTRLAHNAEASATTEATSAHNTGHQVHSTMSCATAGPGPVTEAFQSRSPAGSYVITAQSGPTTRAFRQGGGLFRRRPQAVCEAAGRPEMTASSEVSPKRKASFAFREPPVQITPAMSGDAWSAPATTASDGPDTDLLQTLPDPSLHRPSHRHLRPLIPPRSSMSGAANDLDTPQPLLGTSGEKLEAVPQMALAQPLQRYAKMIVHAQRLASDGDVDPTLAGDAAGQVQQWFQSHLSHCPVCEHKKPLELDAVDQRTEWLNLKNALVACLSREVPQIISLNLILYDALGSNRSPEQALEAEPSTTLALVATGMMVGIRAFQLLVFLLKSLYARLMRTRETPPSIVRNALSLSGTHNGKGVIEWDPRRVRDARGRQIRCKHFWVTWEEVGGATSGSSSRAVRVVNGDASQCTMDLVEPLLDYEVTVLGVAQKGLIRAVMKERLCIPPILVVEKTSPQSTTVAFSAAATTGSRSQCTVEVVEIGPPAAGALAVSSRTWRVPVSYDKSRGLFLASANLAPGRAYTLTVCAGTLQSLPVAVRTPALPNPPSRLEISQLASGQQQLHVYPPISMGSEDHLPVDAYRVSMRRADIREGEQELPGVGEAVLRELKALGQQVGDRLVFDAAFDSASAAGITVYEMSNLPPGASLILQVVAVNRKHETESAAAEISLTTPQSVPPERASPEPGEPGSGQPGSREEDLQKSTAEGEEATMPTMPPPRNVRVALGDVPVVLWDPAALLTGHGAAPAIEEYLVKVQWGAANGVDRPADGGTLISLPPARTSITLGELSVPVDHQQDVVVSVASRAEGHADCWSAPLRVPPSLELAKALEAPEVEVAERGTHSVLLKWRARPRRESPPQWGVLVRSVGPDESATAETVGAMLMVTNPSFSPDEWVGMADSDVHPPRGPGTLDISEAPHFTTCTVTGLEADTAYEIAVVPRGLGTSSECAAAFRPVRTLKGMSAAPIPQNGDIDPQQATHFKYPTMLEPSAVDLRGIVGKPGVAEVTWSPPSENAALVKEYLISLLPAWAHAESLEDRADRGADEGAVGSKQGDDAAAAVARMESIHFKEMTYRAVPATGLGKQRLLVENLDPEQVYVVRVQAVGWSSSAAAIAQVCDPHASLKAVDWVSTMRLGSEELATRLITAAAQRFIDLHSKQSEVDAMDVEYPLGIAILPAADLPIQLQKLLHRYTDALYESGISDDGAVQRILAVIDSHKAEVLEEAAELQKKLKSSMEGGEEGALSAAELEGILGQVHKFVVDQWRWWQKPDALAPKSEAEAEKLILEINNTLVTALGSLRNFEDVISMGTPGQLVDAWCSMIGDSRELGLQLKVGLRRALVKAEQVPQAEKDALNSVQVAVAQFDVDPEGAYTTMSDLVPRVVQVLEAQPAWVQSSPEEHAEMLRLLEKEGCIDDVQPDLLQKVVPQRYAFHSSLRLLLASAQQLRIRHEQWLEARREADGRALSAKRGLEVALGAGVPEQLLDAWEGMAAMLKDPLCEDPGLPWKLELRELLIEAGQAPQDEREALEEMEAAAAQFQMRPVEARSALQDIMPRVVRVLEAQPSWVQSSLEEHTEMVRLLEHMGGAEGAAAPEVIKKGPQHAVVFRWLFLQAVKSRHHDHTRLCDKFVSAQEQLRMAKRQAKENNATRETEEQVARALMGMDLKEAQAAVDSLREREPGHPLVKVADDMLRKERGRVVKWAELLTKRGIEAPCGSGWTNVREGGVCGFCNTAVNGDDDGFQCINGCHWLAWVHLEEKGAQHAVLVSSDRDWSFKQHYQVDLQSLVRHLEPEHLSRLVGEQTAIRRAQLRSVTGSARAKERTKRMEEQIAGVRKWQTDLGDMNAVLNHLKAFAESQPLSEAAIEKRDFLIAEERLVRALEDGNPSQIQSAAESVCEQEPAHPLVKAAEEKLEKSKVLAEEQMANTVMSSNPDEVRAALHKLEVFVKSHPLIAAGQERLEGLAAKEQLQHTLEHANSMEIQAALDRFIKHEPFHPLIKTAKGKLHESHTLAKEQMQHAMSCSNLNGMKTALDGLKAFADSQPLVESAKEIAIPLAEKQVTMAMKESASGGRAEMVAALENLQAFAEPAHPLIEAGKQELEVFCAEEKLVYTMEKVMERPKEVRAAAQSLSKLEPSHPLVRAAEETLERGKVMAQEHMVNAITSNKAKEVEQALYYLKEFTESDPFIEKGKKSLEVISAAEHLQRVMNAEEFIEMQAAVDRLSECEPSHSLVREGNERIESERLMLEEELGRGIADKNLNQMRSAMKRLKNVAASSPLIVKATKIAKPIAEQEAARTMNSNNLQEMKDALDNLEAFAGDTAHTLINATKEKLIQERDAVLDWLHERGIWAHCGSLWIHVRTSGCCQFSSEAVHSDEDGFQCEKGGHHLAWSYVIAQGLERQLQQCRT</sequence>
<evidence type="ECO:0000256" key="5">
    <source>
        <dbReference type="SAM" id="Phobius"/>
    </source>
</evidence>
<dbReference type="PROSITE" id="PS50222">
    <property type="entry name" value="EF_HAND_2"/>
    <property type="match status" value="1"/>
</dbReference>
<keyword evidence="5" id="KW-1133">Transmembrane helix</keyword>
<feature type="region of interest" description="Disordered" evidence="4">
    <location>
        <begin position="2681"/>
        <end position="2768"/>
    </location>
</feature>
<dbReference type="Proteomes" id="UP001190700">
    <property type="component" value="Unassembled WGS sequence"/>
</dbReference>
<organism evidence="7 8">
    <name type="scientific">Cymbomonas tetramitiformis</name>
    <dbReference type="NCBI Taxonomy" id="36881"/>
    <lineage>
        <taxon>Eukaryota</taxon>
        <taxon>Viridiplantae</taxon>
        <taxon>Chlorophyta</taxon>
        <taxon>Pyramimonadophyceae</taxon>
        <taxon>Pyramimonadales</taxon>
        <taxon>Pyramimonadaceae</taxon>
        <taxon>Cymbomonas</taxon>
    </lineage>
</organism>
<keyword evidence="3" id="KW-0175">Coiled coil</keyword>
<dbReference type="PANTHER" id="PTHR46708:SF2">
    <property type="entry name" value="FIBRONECTIN TYPE-III DOMAIN-CONTAINING PROTEIN"/>
    <property type="match status" value="1"/>
</dbReference>
<feature type="transmembrane region" description="Helical" evidence="5">
    <location>
        <begin position="1823"/>
        <end position="1846"/>
    </location>
</feature>
<feature type="domain" description="EF-hand" evidence="6">
    <location>
        <begin position="77"/>
        <end position="112"/>
    </location>
</feature>
<accession>A0AAE0BRU0</accession>
<feature type="coiled-coil region" evidence="3">
    <location>
        <begin position="2393"/>
        <end position="2420"/>
    </location>
</feature>
<dbReference type="PROSITE" id="PS00018">
    <property type="entry name" value="EF_HAND_1"/>
    <property type="match status" value="1"/>
</dbReference>
<name>A0AAE0BRU0_9CHLO</name>
<dbReference type="InterPro" id="IPR002048">
    <property type="entry name" value="EF_hand_dom"/>
</dbReference>
<keyword evidence="8" id="KW-1185">Reference proteome</keyword>
<evidence type="ECO:0000256" key="1">
    <source>
        <dbReference type="ARBA" id="ARBA00022737"/>
    </source>
</evidence>
<dbReference type="InterPro" id="IPR003961">
    <property type="entry name" value="FN3_dom"/>
</dbReference>
<keyword evidence="5" id="KW-0812">Transmembrane</keyword>
<keyword evidence="2" id="KW-0106">Calcium</keyword>
<comment type="caution">
    <text evidence="7">The sequence shown here is derived from an EMBL/GenBank/DDBJ whole genome shotgun (WGS) entry which is preliminary data.</text>
</comment>
<dbReference type="InterPro" id="IPR011992">
    <property type="entry name" value="EF-hand-dom_pair"/>
</dbReference>
<dbReference type="InterPro" id="IPR036116">
    <property type="entry name" value="FN3_sf"/>
</dbReference>
<gene>
    <name evidence="7" type="ORF">CYMTET_48652</name>
</gene>
<dbReference type="CDD" id="cd00051">
    <property type="entry name" value="EFh"/>
    <property type="match status" value="1"/>
</dbReference>
<evidence type="ECO:0000256" key="4">
    <source>
        <dbReference type="SAM" id="MobiDB-lite"/>
    </source>
</evidence>
<feature type="coiled-coil region" evidence="3">
    <location>
        <begin position="2135"/>
        <end position="2162"/>
    </location>
</feature>
<dbReference type="PANTHER" id="PTHR46708">
    <property type="entry name" value="TENASCIN"/>
    <property type="match status" value="1"/>
</dbReference>
<reference evidence="7 8" key="1">
    <citation type="journal article" date="2015" name="Genome Biol. Evol.">
        <title>Comparative Genomics of a Bacterivorous Green Alga Reveals Evolutionary Causalities and Consequences of Phago-Mixotrophic Mode of Nutrition.</title>
        <authorList>
            <person name="Burns J.A."/>
            <person name="Paasch A."/>
            <person name="Narechania A."/>
            <person name="Kim E."/>
        </authorList>
    </citation>
    <scope>NUCLEOTIDE SEQUENCE [LARGE SCALE GENOMIC DNA]</scope>
    <source>
        <strain evidence="7 8">PLY_AMNH</strain>
    </source>
</reference>